<dbReference type="RefSeq" id="WP_115372807.1">
    <property type="nucleotide sequence ID" value="NZ_QASA01000001.1"/>
</dbReference>
<evidence type="ECO:0000256" key="3">
    <source>
        <dbReference type="RuleBase" id="RU000363"/>
    </source>
</evidence>
<dbReference type="PRINTS" id="PR00081">
    <property type="entry name" value="GDHRDH"/>
</dbReference>
<comment type="similarity">
    <text evidence="1 3">Belongs to the short-chain dehydrogenases/reductases (SDR) family.</text>
</comment>
<dbReference type="Pfam" id="PF00106">
    <property type="entry name" value="adh_short"/>
    <property type="match status" value="1"/>
</dbReference>
<keyword evidence="6" id="KW-1185">Reference proteome</keyword>
<dbReference type="Proteomes" id="UP000253919">
    <property type="component" value="Unassembled WGS sequence"/>
</dbReference>
<evidence type="ECO:0000313" key="5">
    <source>
        <dbReference type="EMBL" id="RDC63523.1"/>
    </source>
</evidence>
<feature type="domain" description="Ketoreductase" evidence="4">
    <location>
        <begin position="6"/>
        <end position="168"/>
    </location>
</feature>
<accession>A0A369QF39</accession>
<dbReference type="EMBL" id="QASA01000001">
    <property type="protein sequence ID" value="RDC63523.1"/>
    <property type="molecule type" value="Genomic_DNA"/>
</dbReference>
<dbReference type="FunFam" id="3.40.50.720:FF:000084">
    <property type="entry name" value="Short-chain dehydrogenase reductase"/>
    <property type="match status" value="1"/>
</dbReference>
<evidence type="ECO:0000256" key="1">
    <source>
        <dbReference type="ARBA" id="ARBA00006484"/>
    </source>
</evidence>
<dbReference type="PRINTS" id="PR00080">
    <property type="entry name" value="SDRFAMILY"/>
</dbReference>
<dbReference type="Gene3D" id="3.40.50.720">
    <property type="entry name" value="NAD(P)-binding Rossmann-like Domain"/>
    <property type="match status" value="1"/>
</dbReference>
<name>A0A369QF39_9BACT</name>
<dbReference type="EC" id="1.-.-.-" evidence="5"/>
<dbReference type="PROSITE" id="PS00061">
    <property type="entry name" value="ADH_SHORT"/>
    <property type="match status" value="1"/>
</dbReference>
<dbReference type="OrthoDB" id="9788235at2"/>
<evidence type="ECO:0000259" key="4">
    <source>
        <dbReference type="SMART" id="SM00822"/>
    </source>
</evidence>
<dbReference type="InterPro" id="IPR036291">
    <property type="entry name" value="NAD(P)-bd_dom_sf"/>
</dbReference>
<gene>
    <name evidence="5" type="primary">dltE</name>
    <name evidence="5" type="ORF">AHMF7616_02128</name>
</gene>
<dbReference type="CDD" id="cd05233">
    <property type="entry name" value="SDR_c"/>
    <property type="match status" value="1"/>
</dbReference>
<dbReference type="PANTHER" id="PTHR44196">
    <property type="entry name" value="DEHYDROGENASE/REDUCTASE SDR FAMILY MEMBER 7B"/>
    <property type="match status" value="1"/>
</dbReference>
<evidence type="ECO:0000313" key="6">
    <source>
        <dbReference type="Proteomes" id="UP000253919"/>
    </source>
</evidence>
<dbReference type="InterPro" id="IPR020904">
    <property type="entry name" value="Sc_DH/Rdtase_CS"/>
</dbReference>
<dbReference type="GO" id="GO:0016491">
    <property type="term" value="F:oxidoreductase activity"/>
    <property type="evidence" value="ECO:0007669"/>
    <property type="project" value="UniProtKB-KW"/>
</dbReference>
<dbReference type="SMART" id="SM00822">
    <property type="entry name" value="PKS_KR"/>
    <property type="match status" value="1"/>
</dbReference>
<organism evidence="5 6">
    <name type="scientific">Adhaeribacter pallidiroseus</name>
    <dbReference type="NCBI Taxonomy" id="2072847"/>
    <lineage>
        <taxon>Bacteria</taxon>
        <taxon>Pseudomonadati</taxon>
        <taxon>Bacteroidota</taxon>
        <taxon>Cytophagia</taxon>
        <taxon>Cytophagales</taxon>
        <taxon>Hymenobacteraceae</taxon>
        <taxon>Adhaeribacter</taxon>
    </lineage>
</organism>
<proteinExistence type="inferred from homology"/>
<evidence type="ECO:0000256" key="2">
    <source>
        <dbReference type="ARBA" id="ARBA00023002"/>
    </source>
</evidence>
<dbReference type="InterPro" id="IPR002347">
    <property type="entry name" value="SDR_fam"/>
</dbReference>
<dbReference type="InterPro" id="IPR057326">
    <property type="entry name" value="KR_dom"/>
</dbReference>
<reference evidence="5 6" key="1">
    <citation type="submission" date="2018-04" db="EMBL/GenBank/DDBJ databases">
        <title>Adhaeribacter sp. HMF7616 genome sequencing and assembly.</title>
        <authorList>
            <person name="Kang H."/>
            <person name="Kang J."/>
            <person name="Cha I."/>
            <person name="Kim H."/>
            <person name="Joh K."/>
        </authorList>
    </citation>
    <scope>NUCLEOTIDE SEQUENCE [LARGE SCALE GENOMIC DNA]</scope>
    <source>
        <strain evidence="5 6">HMF7616</strain>
    </source>
</reference>
<protein>
    <submittedName>
        <fullName evidence="5">Versicolorin reductase</fullName>
        <ecNumber evidence="5">1.-.-.-</ecNumber>
    </submittedName>
</protein>
<comment type="caution">
    <text evidence="5">The sequence shown here is derived from an EMBL/GenBank/DDBJ whole genome shotgun (WGS) entry which is preliminary data.</text>
</comment>
<keyword evidence="2 5" id="KW-0560">Oxidoreductase</keyword>
<dbReference type="SUPFAM" id="SSF51735">
    <property type="entry name" value="NAD(P)-binding Rossmann-fold domains"/>
    <property type="match status" value="1"/>
</dbReference>
<sequence length="233" mass="25205">MNLKGATILITGGTLGIGYATAKLLAACGAQVAITGRNPETVQKAAAEIGAFGITADVANPEDVKRTYQEFLQQFGHLDCLINNAGIGEFKTIDQVSLENFQRVYETNVFGAAFMASEAAQLFMAQNHGNIINIASTAGTKGFAGGSVYASSKFALRGMTQCWQAELRKFNVRVMLINPSEVTTAFNQPDRQERSEEDKKLRGQEIAMAIKGALELDDRGFIPELTVWATNPF</sequence>
<dbReference type="AlphaFoldDB" id="A0A369QF39"/>
<dbReference type="GO" id="GO:0016020">
    <property type="term" value="C:membrane"/>
    <property type="evidence" value="ECO:0007669"/>
    <property type="project" value="TreeGrafter"/>
</dbReference>
<dbReference type="PANTHER" id="PTHR44196:SF1">
    <property type="entry name" value="DEHYDROGENASE_REDUCTASE SDR FAMILY MEMBER 7B"/>
    <property type="match status" value="1"/>
</dbReference>